<accession>A0ABV2ZTE8</accession>
<evidence type="ECO:0000313" key="1">
    <source>
        <dbReference type="EMBL" id="MEU3785824.1"/>
    </source>
</evidence>
<dbReference type="RefSeq" id="WP_334578530.1">
    <property type="nucleotide sequence ID" value="NZ_JBEZVE010000023.1"/>
</dbReference>
<gene>
    <name evidence="1" type="ORF">AB0E89_35680</name>
</gene>
<sequence>MIYHVVPLDEWNAGADRPYAPASLAEDGFVHCSPDEETTLTVVNAFYRDGPRPLLALVLDEERLTARCEWEAAAPAPPPGVAESTLFPHVFGPVNRDAVTRVLEVRWDEAGRATGLTDTVT</sequence>
<dbReference type="InterPro" id="IPR009297">
    <property type="entry name" value="DUF952"/>
</dbReference>
<evidence type="ECO:0000313" key="2">
    <source>
        <dbReference type="Proteomes" id="UP001550739"/>
    </source>
</evidence>
<protein>
    <submittedName>
        <fullName evidence="1">DUF952 domain-containing protein</fullName>
    </submittedName>
</protein>
<dbReference type="SUPFAM" id="SSF56399">
    <property type="entry name" value="ADP-ribosylation"/>
    <property type="match status" value="1"/>
</dbReference>
<proteinExistence type="predicted"/>
<dbReference type="EMBL" id="JBEZVE010000023">
    <property type="protein sequence ID" value="MEU3785824.1"/>
    <property type="molecule type" value="Genomic_DNA"/>
</dbReference>
<reference evidence="1 2" key="1">
    <citation type="submission" date="2024-06" db="EMBL/GenBank/DDBJ databases">
        <title>The Natural Products Discovery Center: Release of the First 8490 Sequenced Strains for Exploring Actinobacteria Biosynthetic Diversity.</title>
        <authorList>
            <person name="Kalkreuter E."/>
            <person name="Kautsar S.A."/>
            <person name="Yang D."/>
            <person name="Bader C.D."/>
            <person name="Teijaro C.N."/>
            <person name="Fluegel L."/>
            <person name="Davis C.M."/>
            <person name="Simpson J.R."/>
            <person name="Lauterbach L."/>
            <person name="Steele A.D."/>
            <person name="Gui C."/>
            <person name="Meng S."/>
            <person name="Li G."/>
            <person name="Viehrig K."/>
            <person name="Ye F."/>
            <person name="Su P."/>
            <person name="Kiefer A.F."/>
            <person name="Nichols A."/>
            <person name="Cepeda A.J."/>
            <person name="Yan W."/>
            <person name="Fan B."/>
            <person name="Jiang Y."/>
            <person name="Adhikari A."/>
            <person name="Zheng C.-J."/>
            <person name="Schuster L."/>
            <person name="Cowan T.M."/>
            <person name="Smanski M.J."/>
            <person name="Chevrette M.G."/>
            <person name="De Carvalho L.P.S."/>
            <person name="Shen B."/>
        </authorList>
    </citation>
    <scope>NUCLEOTIDE SEQUENCE [LARGE SCALE GENOMIC DNA]</scope>
    <source>
        <strain evidence="1 2">NPDC033843</strain>
    </source>
</reference>
<dbReference type="Proteomes" id="UP001550739">
    <property type="component" value="Unassembled WGS sequence"/>
</dbReference>
<organism evidence="1 2">
    <name type="scientific">Streptomyces sp. 900129855</name>
    <dbReference type="NCBI Taxonomy" id="3155129"/>
    <lineage>
        <taxon>Bacteria</taxon>
        <taxon>Bacillati</taxon>
        <taxon>Actinomycetota</taxon>
        <taxon>Actinomycetes</taxon>
        <taxon>Kitasatosporales</taxon>
        <taxon>Streptomycetaceae</taxon>
        <taxon>Streptomyces</taxon>
    </lineage>
</organism>
<comment type="caution">
    <text evidence="1">The sequence shown here is derived from an EMBL/GenBank/DDBJ whole genome shotgun (WGS) entry which is preliminary data.</text>
</comment>
<dbReference type="PANTHER" id="PTHR34129">
    <property type="entry name" value="BLR1139 PROTEIN"/>
    <property type="match status" value="1"/>
</dbReference>
<dbReference type="Pfam" id="PF06108">
    <property type="entry name" value="DUF952"/>
    <property type="match status" value="1"/>
</dbReference>
<dbReference type="Gene3D" id="3.20.170.20">
    <property type="entry name" value="Protein of unknown function DUF952"/>
    <property type="match status" value="1"/>
</dbReference>
<dbReference type="PANTHER" id="PTHR34129:SF1">
    <property type="entry name" value="DUF952 DOMAIN-CONTAINING PROTEIN"/>
    <property type="match status" value="1"/>
</dbReference>
<keyword evidence="2" id="KW-1185">Reference proteome</keyword>
<name>A0ABV2ZTE8_9ACTN</name>